<accession>A0A1Y6FM51</accession>
<dbReference type="Proteomes" id="UP000194420">
    <property type="component" value="Unassembled WGS sequence"/>
</dbReference>
<name>A0A1Y6FM51_9SPHN</name>
<evidence type="ECO:0000313" key="1">
    <source>
        <dbReference type="EMBL" id="SMQ74280.1"/>
    </source>
</evidence>
<keyword evidence="2" id="KW-1185">Reference proteome</keyword>
<dbReference type="Gene3D" id="3.40.50.300">
    <property type="entry name" value="P-loop containing nucleotide triphosphate hydrolases"/>
    <property type="match status" value="1"/>
</dbReference>
<proteinExistence type="predicted"/>
<organism evidence="1 2">
    <name type="scientific">Altererythrobacter xiamenensis</name>
    <dbReference type="NCBI Taxonomy" id="1316679"/>
    <lineage>
        <taxon>Bacteria</taxon>
        <taxon>Pseudomonadati</taxon>
        <taxon>Pseudomonadota</taxon>
        <taxon>Alphaproteobacteria</taxon>
        <taxon>Sphingomonadales</taxon>
        <taxon>Erythrobacteraceae</taxon>
        <taxon>Altererythrobacter</taxon>
    </lineage>
</organism>
<dbReference type="OrthoDB" id="1496333at2"/>
<reference evidence="2" key="1">
    <citation type="submission" date="2017-04" db="EMBL/GenBank/DDBJ databases">
        <authorList>
            <person name="Varghese N."/>
            <person name="Submissions S."/>
        </authorList>
    </citation>
    <scope>NUCLEOTIDE SEQUENCE [LARGE SCALE GENOMIC DNA]</scope>
</reference>
<dbReference type="AlphaFoldDB" id="A0A1Y6FM51"/>
<dbReference type="SUPFAM" id="SSF52540">
    <property type="entry name" value="P-loop containing nucleoside triphosphate hydrolases"/>
    <property type="match status" value="1"/>
</dbReference>
<protein>
    <submittedName>
        <fullName evidence="1">RecA-family ATPase</fullName>
    </submittedName>
</protein>
<gene>
    <name evidence="1" type="ORF">SAMN06297468_2511</name>
</gene>
<sequence length="383" mass="42223">MSDFAATAQESERLQALAESYREPLSPESLGRDSLLPLADLASWANARAKPKAHLWAGRIAKDEVAKLDGPGGSNKSTAGHQLVICRAAGLPFLGEDVEPGNSIYATAEDDFDRLQWVHERQCANLGIDPQSLVGKVHLSSVRGRLNNELATFDGQGRIEPTRTFEELKDTIDATGSDLVVLDNVAHLFTGNENDRAQVTAFINLLYSLKVTVLLVGHPNKSGDTYSGSTAWLNAVRSQLVIEKPDPLDPDARLLRVGKANYARSDTEIRFRWHDFSLWLDDEMPDDYAEELAKASRAASENEAFLACLRKRAEQGDGRHVGATPGPNYAPTQFEGMTEAKGLDRQALRRAMERLFTINAIETHTHRNTAKGRDVTIIREVKP</sequence>
<dbReference type="InterPro" id="IPR027417">
    <property type="entry name" value="P-loop_NTPase"/>
</dbReference>
<evidence type="ECO:0000313" key="2">
    <source>
        <dbReference type="Proteomes" id="UP000194420"/>
    </source>
</evidence>
<dbReference type="RefSeq" id="WP_159456655.1">
    <property type="nucleotide sequence ID" value="NZ_FXWG01000003.1"/>
</dbReference>
<dbReference type="EMBL" id="FXWG01000003">
    <property type="protein sequence ID" value="SMQ74280.1"/>
    <property type="molecule type" value="Genomic_DNA"/>
</dbReference>
<dbReference type="Pfam" id="PF13481">
    <property type="entry name" value="AAA_25"/>
    <property type="match status" value="1"/>
</dbReference>